<dbReference type="PROSITE" id="PS00622">
    <property type="entry name" value="HTH_LUXR_1"/>
    <property type="match status" value="1"/>
</dbReference>
<dbReference type="Pfam" id="PF13191">
    <property type="entry name" value="AAA_16"/>
    <property type="match status" value="1"/>
</dbReference>
<protein>
    <submittedName>
        <fullName evidence="4">ATP-binding protein</fullName>
    </submittedName>
</protein>
<keyword evidence="2 4" id="KW-0067">ATP-binding</keyword>
<dbReference type="InterPro" id="IPR027417">
    <property type="entry name" value="P-loop_NTPase"/>
</dbReference>
<keyword evidence="5" id="KW-1185">Reference proteome</keyword>
<evidence type="ECO:0000256" key="2">
    <source>
        <dbReference type="ARBA" id="ARBA00022840"/>
    </source>
</evidence>
<evidence type="ECO:0000313" key="4">
    <source>
        <dbReference type="EMBL" id="MFF0541377.1"/>
    </source>
</evidence>
<sequence length="949" mass="100176">MQNPFVGRHTEIARLRAAVLAAAGGAGRLVLIGGGAGIGKSWLAERAAELAAEARLPVLRGFAVDDPGMPPLWPWRRAARGLPELAAALDTVTEAGGGAAAQRFRMCGEVADVLVEAAGPAGLLLVLEDLHWADPTSLALLTHVATESARSGLLVVATYREPTGPELGAALPALLRLPHTQSIGLTGLSLPEVRYWLDQQGHHAGADAVHRRTDGNPLLVRLILDAGGVACPDTGDPDPVVTAPGIRRLVLAQLDRLDPPVIEILGAASVLGERIAGDVLARAVEIEGGAEAAPAGDEAAGHHAPRPSAAARHRVAVALDAGVAAGVLRQFADGTTGFVHALVRDAVYADLPPSRRQATHRAAALALAEYYGPDRAGLVAAQWRRLGTERARCLHWSRLAARAARAAAAHEDAIRFQRWAIDAAGDAAPPAERAALLVELARDEFAAGLVADSLGHCVAAGDLAERAGRPDLLGEAGLVVHGVTTPTVLAEVEALCARALPGLTAERDTDLLARLLTRRALGAAERGSGAEARELSARALELCRDSTDPDTLLDAIHARHLALSSLEYLDERRELAARAVALGTRAEQPLAQLWGYLWTTDAALQSGDMALVEDSLAGIERVAERRHLPIARWHLDRLRATTAVLTGSFDAAAESDAAAYALARRLGDRSLTALHHAFHGMVRLILGDVDRADRDAALAELGHVPDIPIARLFVPMMLALAGDRAEAALRFAPWRDLPAVLERGPRWTGTMYAVGAVAGLLDDREAADAVYRVLDGCEQHYAADGTGALIFVGSLARVRADNALTAGHLDAAADLYRAGLRMDLRIGAHPFVALGQLGLARTELARADPVAARAEAEAAAAGFRRLGMTYRLGEADRLLADIARATRAADPLTPREREVCALLDAGRSNREIASRLVLSERTVETHVRSILAKFGVANRAELLSRHARG</sequence>
<dbReference type="Pfam" id="PF00196">
    <property type="entry name" value="GerE"/>
    <property type="match status" value="1"/>
</dbReference>
<organism evidence="4 5">
    <name type="scientific">Nocardia thailandica</name>
    <dbReference type="NCBI Taxonomy" id="257275"/>
    <lineage>
        <taxon>Bacteria</taxon>
        <taxon>Bacillati</taxon>
        <taxon>Actinomycetota</taxon>
        <taxon>Actinomycetes</taxon>
        <taxon>Mycobacteriales</taxon>
        <taxon>Nocardiaceae</taxon>
        <taxon>Nocardia</taxon>
    </lineage>
</organism>
<feature type="domain" description="HTH luxR-type" evidence="3">
    <location>
        <begin position="885"/>
        <end position="949"/>
    </location>
</feature>
<comment type="caution">
    <text evidence="4">The sequence shown here is derived from an EMBL/GenBank/DDBJ whole genome shotgun (WGS) entry which is preliminary data.</text>
</comment>
<dbReference type="EMBL" id="JBIAMX010000001">
    <property type="protein sequence ID" value="MFF0541377.1"/>
    <property type="molecule type" value="Genomic_DNA"/>
</dbReference>
<dbReference type="SUPFAM" id="SSF46894">
    <property type="entry name" value="C-terminal effector domain of the bipartite response regulators"/>
    <property type="match status" value="1"/>
</dbReference>
<accession>A0ABW6PG65</accession>
<dbReference type="PRINTS" id="PR00038">
    <property type="entry name" value="HTHLUXR"/>
</dbReference>
<dbReference type="InterPro" id="IPR016032">
    <property type="entry name" value="Sig_transdc_resp-reg_C-effctor"/>
</dbReference>
<keyword evidence="1" id="KW-0547">Nucleotide-binding</keyword>
<evidence type="ECO:0000259" key="3">
    <source>
        <dbReference type="PROSITE" id="PS50043"/>
    </source>
</evidence>
<dbReference type="PANTHER" id="PTHR16305">
    <property type="entry name" value="TESTICULAR SOLUBLE ADENYLYL CYCLASE"/>
    <property type="match status" value="1"/>
</dbReference>
<dbReference type="Gene3D" id="1.10.10.10">
    <property type="entry name" value="Winged helix-like DNA-binding domain superfamily/Winged helix DNA-binding domain"/>
    <property type="match status" value="1"/>
</dbReference>
<reference evidence="4 5" key="1">
    <citation type="submission" date="2024-10" db="EMBL/GenBank/DDBJ databases">
        <title>The Natural Products Discovery Center: Release of the First 8490 Sequenced Strains for Exploring Actinobacteria Biosynthetic Diversity.</title>
        <authorList>
            <person name="Kalkreuter E."/>
            <person name="Kautsar S.A."/>
            <person name="Yang D."/>
            <person name="Bader C.D."/>
            <person name="Teijaro C.N."/>
            <person name="Fluegel L."/>
            <person name="Davis C.M."/>
            <person name="Simpson J.R."/>
            <person name="Lauterbach L."/>
            <person name="Steele A.D."/>
            <person name="Gui C."/>
            <person name="Meng S."/>
            <person name="Li G."/>
            <person name="Viehrig K."/>
            <person name="Ye F."/>
            <person name="Su P."/>
            <person name="Kiefer A.F."/>
            <person name="Nichols A."/>
            <person name="Cepeda A.J."/>
            <person name="Yan W."/>
            <person name="Fan B."/>
            <person name="Jiang Y."/>
            <person name="Adhikari A."/>
            <person name="Zheng C.-J."/>
            <person name="Schuster L."/>
            <person name="Cowan T.M."/>
            <person name="Smanski M.J."/>
            <person name="Chevrette M.G."/>
            <person name="De Carvalho L.P.S."/>
            <person name="Shen B."/>
        </authorList>
    </citation>
    <scope>NUCLEOTIDE SEQUENCE [LARGE SCALE GENOMIC DNA]</scope>
    <source>
        <strain evidence="4 5">NPDC004045</strain>
    </source>
</reference>
<proteinExistence type="predicted"/>
<dbReference type="RefSeq" id="WP_387698652.1">
    <property type="nucleotide sequence ID" value="NZ_JBIAMX010000001.1"/>
</dbReference>
<name>A0ABW6PG65_9NOCA</name>
<dbReference type="GO" id="GO:0005524">
    <property type="term" value="F:ATP binding"/>
    <property type="evidence" value="ECO:0007669"/>
    <property type="project" value="UniProtKB-KW"/>
</dbReference>
<dbReference type="PANTHER" id="PTHR16305:SF35">
    <property type="entry name" value="TRANSCRIPTIONAL ACTIVATOR DOMAIN"/>
    <property type="match status" value="1"/>
</dbReference>
<dbReference type="InterPro" id="IPR041664">
    <property type="entry name" value="AAA_16"/>
</dbReference>
<dbReference type="InterPro" id="IPR000792">
    <property type="entry name" value="Tscrpt_reg_LuxR_C"/>
</dbReference>
<gene>
    <name evidence="4" type="ORF">ACFYTF_00895</name>
</gene>
<evidence type="ECO:0000313" key="5">
    <source>
        <dbReference type="Proteomes" id="UP001601444"/>
    </source>
</evidence>
<dbReference type="PROSITE" id="PS50043">
    <property type="entry name" value="HTH_LUXR_2"/>
    <property type="match status" value="1"/>
</dbReference>
<dbReference type="SMART" id="SM00421">
    <property type="entry name" value="HTH_LUXR"/>
    <property type="match status" value="1"/>
</dbReference>
<dbReference type="SUPFAM" id="SSF52540">
    <property type="entry name" value="P-loop containing nucleoside triphosphate hydrolases"/>
    <property type="match status" value="1"/>
</dbReference>
<evidence type="ECO:0000256" key="1">
    <source>
        <dbReference type="ARBA" id="ARBA00022741"/>
    </source>
</evidence>
<dbReference type="CDD" id="cd06170">
    <property type="entry name" value="LuxR_C_like"/>
    <property type="match status" value="1"/>
</dbReference>
<dbReference type="Proteomes" id="UP001601444">
    <property type="component" value="Unassembled WGS sequence"/>
</dbReference>
<dbReference type="InterPro" id="IPR036388">
    <property type="entry name" value="WH-like_DNA-bd_sf"/>
</dbReference>